<dbReference type="GeneID" id="59261757"/>
<dbReference type="AlphaFoldDB" id="A0A8H6AP21"/>
<protein>
    <submittedName>
        <fullName evidence="1">Uncharacterized protein</fullName>
    </submittedName>
</protein>
<accession>A0A8H6AP21</accession>
<keyword evidence="2" id="KW-1185">Reference proteome</keyword>
<comment type="caution">
    <text evidence="1">The sequence shown here is derived from an EMBL/GenBank/DDBJ whole genome shotgun (WGS) entry which is preliminary data.</text>
</comment>
<evidence type="ECO:0000313" key="1">
    <source>
        <dbReference type="EMBL" id="KAF5871181.1"/>
    </source>
</evidence>
<proteinExistence type="predicted"/>
<organism evidence="1 2">
    <name type="scientific">Botrytis fragariae</name>
    <dbReference type="NCBI Taxonomy" id="1964551"/>
    <lineage>
        <taxon>Eukaryota</taxon>
        <taxon>Fungi</taxon>
        <taxon>Dikarya</taxon>
        <taxon>Ascomycota</taxon>
        <taxon>Pezizomycotina</taxon>
        <taxon>Leotiomycetes</taxon>
        <taxon>Helotiales</taxon>
        <taxon>Sclerotiniaceae</taxon>
        <taxon>Botrytis</taxon>
    </lineage>
</organism>
<feature type="non-terminal residue" evidence="1">
    <location>
        <position position="1"/>
    </location>
</feature>
<sequence length="118" mass="12999">LEARWSPRSLRTLINPVRDTIPKSCLQRQLHHQYAELHTCTSTSQLERNHLKFYDLDSASCGILPAKAVSVMVVVEKIAIACVGLVPSAMFGNANSFMRRSRAHLGMSRHASAGNATP</sequence>
<dbReference type="RefSeq" id="XP_037190128.1">
    <property type="nucleotide sequence ID" value="XM_037338065.1"/>
</dbReference>
<dbReference type="EMBL" id="JABFCT010000012">
    <property type="protein sequence ID" value="KAF5871181.1"/>
    <property type="molecule type" value="Genomic_DNA"/>
</dbReference>
<gene>
    <name evidence="1" type="ORF">Bfra_007695</name>
</gene>
<reference evidence="1 2" key="1">
    <citation type="journal article" date="2020" name="Phytopathology">
        <title>A high-quality genome resource of Botrytis fragariae, a new and rapidly spreading fungal pathogen causing strawberry gray mold in the U.S.A.</title>
        <authorList>
            <person name="Wu Y."/>
            <person name="Saski C.A."/>
            <person name="Schnabel G."/>
            <person name="Xiao S."/>
            <person name="Hu M."/>
        </authorList>
    </citation>
    <scope>NUCLEOTIDE SEQUENCE [LARGE SCALE GENOMIC DNA]</scope>
    <source>
        <strain evidence="1 2">BVB16</strain>
    </source>
</reference>
<evidence type="ECO:0000313" key="2">
    <source>
        <dbReference type="Proteomes" id="UP000531561"/>
    </source>
</evidence>
<dbReference type="Proteomes" id="UP000531561">
    <property type="component" value="Unassembled WGS sequence"/>
</dbReference>
<name>A0A8H6AP21_9HELO</name>